<name>A0ABT6X7Z1_9BURK</name>
<keyword evidence="3" id="KW-0489">Methyltransferase</keyword>
<dbReference type="Gene3D" id="3.40.50.150">
    <property type="entry name" value="Vaccinia Virus protein VP39"/>
    <property type="match status" value="1"/>
</dbReference>
<keyword evidence="1 3" id="KW-0808">Transferase</keyword>
<dbReference type="InterPro" id="IPR013216">
    <property type="entry name" value="Methyltransf_11"/>
</dbReference>
<dbReference type="CDD" id="cd02440">
    <property type="entry name" value="AdoMet_MTases"/>
    <property type="match status" value="1"/>
</dbReference>
<dbReference type="InterPro" id="IPR050447">
    <property type="entry name" value="Erg6_SMT_methyltransf"/>
</dbReference>
<protein>
    <submittedName>
        <fullName evidence="3">Class I SAM-dependent methyltransferase</fullName>
        <ecNumber evidence="3">2.1.1.-</ecNumber>
    </submittedName>
</protein>
<dbReference type="GO" id="GO:0032259">
    <property type="term" value="P:methylation"/>
    <property type="evidence" value="ECO:0007669"/>
    <property type="project" value="UniProtKB-KW"/>
</dbReference>
<organism evidence="3 4">
    <name type="scientific">Limnohabitans lacus</name>
    <dbReference type="NCBI Taxonomy" id="3045173"/>
    <lineage>
        <taxon>Bacteria</taxon>
        <taxon>Pseudomonadati</taxon>
        <taxon>Pseudomonadota</taxon>
        <taxon>Betaproteobacteria</taxon>
        <taxon>Burkholderiales</taxon>
        <taxon>Comamonadaceae</taxon>
        <taxon>Limnohabitans</taxon>
    </lineage>
</organism>
<dbReference type="RefSeq" id="WP_283224501.1">
    <property type="nucleotide sequence ID" value="NZ_JASGBH010000006.1"/>
</dbReference>
<proteinExistence type="predicted"/>
<accession>A0ABT6X7Z1</accession>
<evidence type="ECO:0000313" key="4">
    <source>
        <dbReference type="Proteomes" id="UP001431902"/>
    </source>
</evidence>
<gene>
    <name evidence="3" type="ORF">QLQ16_09765</name>
</gene>
<dbReference type="GO" id="GO:0008168">
    <property type="term" value="F:methyltransferase activity"/>
    <property type="evidence" value="ECO:0007669"/>
    <property type="project" value="UniProtKB-KW"/>
</dbReference>
<feature type="domain" description="Methyltransferase type 11" evidence="2">
    <location>
        <begin position="42"/>
        <end position="137"/>
    </location>
</feature>
<dbReference type="EMBL" id="JASGBH010000006">
    <property type="protein sequence ID" value="MDI9234123.1"/>
    <property type="molecule type" value="Genomic_DNA"/>
</dbReference>
<evidence type="ECO:0000256" key="1">
    <source>
        <dbReference type="ARBA" id="ARBA00022679"/>
    </source>
</evidence>
<dbReference type="Pfam" id="PF08241">
    <property type="entry name" value="Methyltransf_11"/>
    <property type="match status" value="1"/>
</dbReference>
<dbReference type="SUPFAM" id="SSF53335">
    <property type="entry name" value="S-adenosyl-L-methionine-dependent methyltransferases"/>
    <property type="match status" value="1"/>
</dbReference>
<dbReference type="EC" id="2.1.1.-" evidence="3"/>
<sequence>MKNSHPIPHAHPETVADDLPLWGHELDLMDALLPLHTGQFVELGCGGARLAREWLARHAQAHITALEVDAVQMAKNLQTVTDRLNFVSAGAQAIPMPALHFDGALMLKSLHHVPLPDMDTAMSEVARVLKPGGWFYVSEPIYAGALNEIVRLYNDEGLVRPAAQAALDRAVAQGLFEPVSEHRFAQAVHFANFESFAQRMLYPSFADHRVTPELLAKVAAAYAPHQHEDGAHFVRPMHVRLLRRCA</sequence>
<dbReference type="PANTHER" id="PTHR44068:SF11">
    <property type="entry name" value="GERANYL DIPHOSPHATE 2-C-METHYLTRANSFERASE"/>
    <property type="match status" value="1"/>
</dbReference>
<evidence type="ECO:0000313" key="3">
    <source>
        <dbReference type="EMBL" id="MDI9234123.1"/>
    </source>
</evidence>
<dbReference type="PANTHER" id="PTHR44068">
    <property type="entry name" value="ZGC:194242"/>
    <property type="match status" value="1"/>
</dbReference>
<evidence type="ECO:0000259" key="2">
    <source>
        <dbReference type="Pfam" id="PF08241"/>
    </source>
</evidence>
<dbReference type="InterPro" id="IPR029063">
    <property type="entry name" value="SAM-dependent_MTases_sf"/>
</dbReference>
<dbReference type="Proteomes" id="UP001431902">
    <property type="component" value="Unassembled WGS sequence"/>
</dbReference>
<keyword evidence="4" id="KW-1185">Reference proteome</keyword>
<reference evidence="3" key="1">
    <citation type="submission" date="2023-05" db="EMBL/GenBank/DDBJ databases">
        <title>Limnohabitans sp. strain HM2-2 Genome sequencing and assembly.</title>
        <authorList>
            <person name="Jung Y."/>
        </authorList>
    </citation>
    <scope>NUCLEOTIDE SEQUENCE</scope>
    <source>
        <strain evidence="3">HM2-2</strain>
    </source>
</reference>
<comment type="caution">
    <text evidence="3">The sequence shown here is derived from an EMBL/GenBank/DDBJ whole genome shotgun (WGS) entry which is preliminary data.</text>
</comment>